<evidence type="ECO:0000256" key="2">
    <source>
        <dbReference type="ARBA" id="ARBA00022737"/>
    </source>
</evidence>
<evidence type="ECO:0000256" key="1">
    <source>
        <dbReference type="ARBA" id="ARBA00022614"/>
    </source>
</evidence>
<keyword evidence="2" id="KW-0677">Repeat</keyword>
<dbReference type="AlphaFoldDB" id="A0A0C3CYZ3"/>
<dbReference type="Gene3D" id="3.80.10.10">
    <property type="entry name" value="Ribonuclease Inhibitor"/>
    <property type="match status" value="2"/>
</dbReference>
<sequence>MDQGIPSVGVRISHSGHLGTIRYVGPVDNTHGLWLGVEWDSPDRGKHDGSKDGKQYFACGSKTAGSFIRPTANINYGISFLEALTSKYIEALHGSEVQETVTLGSSQGAIQVEAVSLDKIREKFARLDRLREISLNNANIVRADPQGSISKTCPNIRGLDLSQNLLPTWESVAAITRELHQLQRLSVNRNRLEMPTSYDHLTDAFPRLKEIQLNDTRLTWTDMKSITACMPQLEAIEMGYNQLSRLADVTFSTPYNTTVLFLNLDTNLISDWVHICASLKEYQSYYASSLQRVALTANSIQNIPFPKSPSDSLPGIKYLSLSDNHVGGWDSVDALSCWCPTLETLTFAGNPLVNDTNLGNQSRSLLIARIPSLKILDGATIAPRERTDSELFYMSTIMQQGIVPDEVRSKSHYHWNSLCIKHGKPDEVRSHHQPQNKLSNQLIGLFYLIHQNDTLTSD</sequence>
<keyword evidence="5" id="KW-1185">Reference proteome</keyword>
<proteinExistence type="predicted"/>
<reference evidence="5" key="2">
    <citation type="submission" date="2015-01" db="EMBL/GenBank/DDBJ databases">
        <title>Evolutionary Origins and Diversification of the Mycorrhizal Mutualists.</title>
        <authorList>
            <consortium name="DOE Joint Genome Institute"/>
            <consortium name="Mycorrhizal Genomics Consortium"/>
            <person name="Kohler A."/>
            <person name="Kuo A."/>
            <person name="Nagy L.G."/>
            <person name="Floudas D."/>
            <person name="Copeland A."/>
            <person name="Barry K.W."/>
            <person name="Cichocki N."/>
            <person name="Veneault-Fourrey C."/>
            <person name="LaButti K."/>
            <person name="Lindquist E.A."/>
            <person name="Lipzen A."/>
            <person name="Lundell T."/>
            <person name="Morin E."/>
            <person name="Murat C."/>
            <person name="Riley R."/>
            <person name="Ohm R."/>
            <person name="Sun H."/>
            <person name="Tunlid A."/>
            <person name="Henrissat B."/>
            <person name="Grigoriev I.V."/>
            <person name="Hibbett D.S."/>
            <person name="Martin F."/>
        </authorList>
    </citation>
    <scope>NUCLEOTIDE SEQUENCE [LARGE SCALE GENOMIC DNA]</scope>
    <source>
        <strain evidence="5">h7</strain>
    </source>
</reference>
<gene>
    <name evidence="4" type="ORF">M413DRAFT_407259</name>
</gene>
<dbReference type="InterPro" id="IPR000938">
    <property type="entry name" value="CAP-Gly_domain"/>
</dbReference>
<feature type="domain" description="CAP-Gly" evidence="3">
    <location>
        <begin position="25"/>
        <end position="69"/>
    </location>
</feature>
<protein>
    <recommendedName>
        <fullName evidence="3">CAP-Gly domain-containing protein</fullName>
    </recommendedName>
</protein>
<dbReference type="EMBL" id="KN831768">
    <property type="protein sequence ID" value="KIM49384.1"/>
    <property type="molecule type" value="Genomic_DNA"/>
</dbReference>
<dbReference type="SUPFAM" id="SSF52058">
    <property type="entry name" value="L domain-like"/>
    <property type="match status" value="1"/>
</dbReference>
<keyword evidence="1" id="KW-0433">Leucine-rich repeat</keyword>
<dbReference type="PROSITE" id="PS00845">
    <property type="entry name" value="CAP_GLY_1"/>
    <property type="match status" value="1"/>
</dbReference>
<dbReference type="Pfam" id="PF01302">
    <property type="entry name" value="CAP_GLY"/>
    <property type="match status" value="1"/>
</dbReference>
<dbReference type="PANTHER" id="PTHR18849">
    <property type="entry name" value="LEUCINE RICH REPEAT PROTEIN"/>
    <property type="match status" value="1"/>
</dbReference>
<dbReference type="Gene3D" id="2.30.30.190">
    <property type="entry name" value="CAP Gly-rich-like domain"/>
    <property type="match status" value="1"/>
</dbReference>
<dbReference type="STRING" id="686832.A0A0C3CYZ3"/>
<dbReference type="InterPro" id="IPR032675">
    <property type="entry name" value="LRR_dom_sf"/>
</dbReference>
<dbReference type="InterPro" id="IPR036859">
    <property type="entry name" value="CAP-Gly_dom_sf"/>
</dbReference>
<dbReference type="OrthoDB" id="5273213at2759"/>
<evidence type="ECO:0000259" key="3">
    <source>
        <dbReference type="PROSITE" id="PS50245"/>
    </source>
</evidence>
<dbReference type="SMART" id="SM01052">
    <property type="entry name" value="CAP_GLY"/>
    <property type="match status" value="1"/>
</dbReference>
<dbReference type="HOGENOM" id="CLU_017716_5_1_1"/>
<evidence type="ECO:0000313" key="4">
    <source>
        <dbReference type="EMBL" id="KIM49384.1"/>
    </source>
</evidence>
<name>A0A0C3CYZ3_HEBCY</name>
<evidence type="ECO:0000313" key="5">
    <source>
        <dbReference type="Proteomes" id="UP000053424"/>
    </source>
</evidence>
<dbReference type="Proteomes" id="UP000053424">
    <property type="component" value="Unassembled WGS sequence"/>
</dbReference>
<reference evidence="4 5" key="1">
    <citation type="submission" date="2014-04" db="EMBL/GenBank/DDBJ databases">
        <authorList>
            <consortium name="DOE Joint Genome Institute"/>
            <person name="Kuo A."/>
            <person name="Gay G."/>
            <person name="Dore J."/>
            <person name="Kohler A."/>
            <person name="Nagy L.G."/>
            <person name="Floudas D."/>
            <person name="Copeland A."/>
            <person name="Barry K.W."/>
            <person name="Cichocki N."/>
            <person name="Veneault-Fourrey C."/>
            <person name="LaButti K."/>
            <person name="Lindquist E.A."/>
            <person name="Lipzen A."/>
            <person name="Lundell T."/>
            <person name="Morin E."/>
            <person name="Murat C."/>
            <person name="Sun H."/>
            <person name="Tunlid A."/>
            <person name="Henrissat B."/>
            <person name="Grigoriev I.V."/>
            <person name="Hibbett D.S."/>
            <person name="Martin F."/>
            <person name="Nordberg H.P."/>
            <person name="Cantor M.N."/>
            <person name="Hua S.X."/>
        </authorList>
    </citation>
    <scope>NUCLEOTIDE SEQUENCE [LARGE SCALE GENOMIC DNA]</scope>
    <source>
        <strain evidence="5">h7</strain>
    </source>
</reference>
<organism evidence="4 5">
    <name type="scientific">Hebeloma cylindrosporum</name>
    <dbReference type="NCBI Taxonomy" id="76867"/>
    <lineage>
        <taxon>Eukaryota</taxon>
        <taxon>Fungi</taxon>
        <taxon>Dikarya</taxon>
        <taxon>Basidiomycota</taxon>
        <taxon>Agaricomycotina</taxon>
        <taxon>Agaricomycetes</taxon>
        <taxon>Agaricomycetidae</taxon>
        <taxon>Agaricales</taxon>
        <taxon>Agaricineae</taxon>
        <taxon>Hymenogastraceae</taxon>
        <taxon>Hebeloma</taxon>
    </lineage>
</organism>
<accession>A0A0C3CYZ3</accession>
<dbReference type="SUPFAM" id="SSF74924">
    <property type="entry name" value="Cap-Gly domain"/>
    <property type="match status" value="1"/>
</dbReference>
<dbReference type="PROSITE" id="PS50245">
    <property type="entry name" value="CAP_GLY_2"/>
    <property type="match status" value="1"/>
</dbReference>
<dbReference type="PANTHER" id="PTHR18849:SF0">
    <property type="entry name" value="CILIA- AND FLAGELLA-ASSOCIATED PROTEIN 410-RELATED"/>
    <property type="match status" value="1"/>
</dbReference>